<evidence type="ECO:0000313" key="2">
    <source>
        <dbReference type="EMBL" id="EJK47797.1"/>
    </source>
</evidence>
<name>K0RM48_THAOC</name>
<reference evidence="2 3" key="1">
    <citation type="journal article" date="2012" name="Genome Biol.">
        <title>Genome and low-iron response of an oceanic diatom adapted to chronic iron limitation.</title>
        <authorList>
            <person name="Lommer M."/>
            <person name="Specht M."/>
            <person name="Roy A.S."/>
            <person name="Kraemer L."/>
            <person name="Andreson R."/>
            <person name="Gutowska M.A."/>
            <person name="Wolf J."/>
            <person name="Bergner S.V."/>
            <person name="Schilhabel M.B."/>
            <person name="Klostermeier U.C."/>
            <person name="Beiko R.G."/>
            <person name="Rosenstiel P."/>
            <person name="Hippler M."/>
            <person name="Laroche J."/>
        </authorList>
    </citation>
    <scope>NUCLEOTIDE SEQUENCE [LARGE SCALE GENOMIC DNA]</scope>
    <source>
        <strain evidence="2 3">CCMP1005</strain>
    </source>
</reference>
<evidence type="ECO:0000313" key="3">
    <source>
        <dbReference type="Proteomes" id="UP000266841"/>
    </source>
</evidence>
<dbReference type="AlphaFoldDB" id="K0RM48"/>
<dbReference type="Proteomes" id="UP000266841">
    <property type="component" value="Unassembled WGS sequence"/>
</dbReference>
<feature type="non-terminal residue" evidence="2">
    <location>
        <position position="1"/>
    </location>
</feature>
<dbReference type="EMBL" id="AGNL01046623">
    <property type="protein sequence ID" value="EJK47797.1"/>
    <property type="molecule type" value="Genomic_DNA"/>
</dbReference>
<organism evidence="2 3">
    <name type="scientific">Thalassiosira oceanica</name>
    <name type="common">Marine diatom</name>
    <dbReference type="NCBI Taxonomy" id="159749"/>
    <lineage>
        <taxon>Eukaryota</taxon>
        <taxon>Sar</taxon>
        <taxon>Stramenopiles</taxon>
        <taxon>Ochrophyta</taxon>
        <taxon>Bacillariophyta</taxon>
        <taxon>Coscinodiscophyceae</taxon>
        <taxon>Thalassiosirophycidae</taxon>
        <taxon>Thalassiosirales</taxon>
        <taxon>Thalassiosiraceae</taxon>
        <taxon>Thalassiosira</taxon>
    </lineage>
</organism>
<accession>K0RM48</accession>
<proteinExistence type="predicted"/>
<feature type="region of interest" description="Disordered" evidence="1">
    <location>
        <begin position="117"/>
        <end position="147"/>
    </location>
</feature>
<keyword evidence="3" id="KW-1185">Reference proteome</keyword>
<comment type="caution">
    <text evidence="2">The sequence shown here is derived from an EMBL/GenBank/DDBJ whole genome shotgun (WGS) entry which is preliminary data.</text>
</comment>
<evidence type="ECO:0000256" key="1">
    <source>
        <dbReference type="SAM" id="MobiDB-lite"/>
    </source>
</evidence>
<feature type="region of interest" description="Disordered" evidence="1">
    <location>
        <begin position="1"/>
        <end position="31"/>
    </location>
</feature>
<protein>
    <submittedName>
        <fullName evidence="2">Uncharacterized protein</fullName>
    </submittedName>
</protein>
<gene>
    <name evidence="2" type="ORF">THAOC_33464</name>
</gene>
<sequence>SSKSNDAPMTVDLAKTMEKRPKNKPRKGKRNDTTCYWLMSCLNKNDRETVSEVKSIFINACKSAGFKVGGEYEPRHESIVFECNRSKFINRDKSLQQSRMSYEKRIATLGVSEQEKPFIRRGKRSSKPIEGRDGFDTNFDGSPRSTSDAKHAIAAKPAAASLQVARLSTLVVPGQNEEEDLDFDNGGGFDNDEDWTGNLKHNSYNDGINFLERSVAPT</sequence>